<gene>
    <name evidence="3" type="ordered locus">lin2565</name>
</gene>
<organism evidence="3 4">
    <name type="scientific">Listeria innocua serovar 6a (strain ATCC BAA-680 / CLIP 11262)</name>
    <dbReference type="NCBI Taxonomy" id="272626"/>
    <lineage>
        <taxon>Bacteria</taxon>
        <taxon>Bacillati</taxon>
        <taxon>Bacillota</taxon>
        <taxon>Bacilli</taxon>
        <taxon>Bacillales</taxon>
        <taxon>Listeriaceae</taxon>
        <taxon>Listeria</taxon>
    </lineage>
</organism>
<dbReference type="OrthoDB" id="2366291at2"/>
<dbReference type="Gene3D" id="2.60.40.3350">
    <property type="match status" value="1"/>
</dbReference>
<dbReference type="PIR" id="AH1752">
    <property type="entry name" value="AH1752"/>
</dbReference>
<feature type="coiled-coil region" evidence="1">
    <location>
        <begin position="133"/>
        <end position="160"/>
    </location>
</feature>
<dbReference type="Proteomes" id="UP000002513">
    <property type="component" value="Chromosome"/>
</dbReference>
<evidence type="ECO:0000313" key="4">
    <source>
        <dbReference type="Proteomes" id="UP000002513"/>
    </source>
</evidence>
<evidence type="ECO:0000313" key="3">
    <source>
        <dbReference type="EMBL" id="CAC97792.1"/>
    </source>
</evidence>
<protein>
    <submittedName>
        <fullName evidence="3">Lin2565 protein</fullName>
    </submittedName>
</protein>
<dbReference type="STRING" id="272626.gene:17566945"/>
<reference evidence="3 4" key="1">
    <citation type="journal article" date="2001" name="Science">
        <title>Comparative genomics of Listeria species.</title>
        <authorList>
            <person name="Glaser P."/>
            <person name="Frangeul L."/>
            <person name="Buchrieser C."/>
            <person name="Rusniok C."/>
            <person name="Amend A."/>
            <person name="Baquero F."/>
            <person name="Berche P."/>
            <person name="Bloecker H."/>
            <person name="Brandt P."/>
            <person name="Chakraborty T."/>
            <person name="Charbit A."/>
            <person name="Chetouani F."/>
            <person name="Couve E."/>
            <person name="de Daruvar A."/>
            <person name="Dehoux P."/>
            <person name="Domann E."/>
            <person name="Dominguez-Bernal G."/>
            <person name="Duchaud E."/>
            <person name="Durant L."/>
            <person name="Dussurget O."/>
            <person name="Entian K.-D."/>
            <person name="Fsihi H."/>
            <person name="Garcia-del Portillo F."/>
            <person name="Garrido P."/>
            <person name="Gautier L."/>
            <person name="Goebel W."/>
            <person name="Gomez-Lopez N."/>
            <person name="Hain T."/>
            <person name="Hauf J."/>
            <person name="Jackson D."/>
            <person name="Jones L.-M."/>
            <person name="Kaerst U."/>
            <person name="Kreft J."/>
            <person name="Kuhn M."/>
            <person name="Kunst F."/>
            <person name="Kurapkat G."/>
            <person name="Madueno E."/>
            <person name="Maitournam A."/>
            <person name="Mata Vicente J."/>
            <person name="Ng E."/>
            <person name="Nedjari H."/>
            <person name="Nordsiek G."/>
            <person name="Novella S."/>
            <person name="de Pablos B."/>
            <person name="Perez-Diaz J.-C."/>
            <person name="Purcell R."/>
            <person name="Remmel B."/>
            <person name="Rose M."/>
            <person name="Schlueter T."/>
            <person name="Simoes N."/>
            <person name="Tierrez A."/>
            <person name="Vazquez-Boland J.-A."/>
            <person name="Voss H."/>
            <person name="Wehland J."/>
            <person name="Cossart P."/>
        </authorList>
    </citation>
    <scope>NUCLEOTIDE SEQUENCE [LARGE SCALE GENOMIC DNA]</scope>
    <source>
        <strain evidence="4">ATCC BAA-680 / CLIP 11262</strain>
    </source>
</reference>
<accession>Q928H0</accession>
<evidence type="ECO:0000256" key="1">
    <source>
        <dbReference type="SAM" id="Coils"/>
    </source>
</evidence>
<dbReference type="KEGG" id="lin:lin2565"/>
<dbReference type="Pfam" id="PF10651">
    <property type="entry name" value="BppU_N"/>
    <property type="match status" value="1"/>
</dbReference>
<keyword evidence="1" id="KW-0175">Coiled coil</keyword>
<feature type="domain" description="BppU N-terminal" evidence="2">
    <location>
        <begin position="7"/>
        <end position="146"/>
    </location>
</feature>
<dbReference type="eggNOG" id="ENOG5033ZQ8">
    <property type="taxonomic scope" value="Bacteria"/>
</dbReference>
<dbReference type="AlphaFoldDB" id="Q928H0"/>
<dbReference type="RefSeq" id="WP_010991258.1">
    <property type="nucleotide sequence ID" value="NC_003212.1"/>
</dbReference>
<dbReference type="EMBL" id="AL596172">
    <property type="protein sequence ID" value="CAC97792.1"/>
    <property type="molecule type" value="Genomic_DNA"/>
</dbReference>
<proteinExistence type="predicted"/>
<evidence type="ECO:0000259" key="2">
    <source>
        <dbReference type="Pfam" id="PF10651"/>
    </source>
</evidence>
<dbReference type="InterPro" id="IPR018913">
    <property type="entry name" value="BppU_N"/>
</dbReference>
<dbReference type="HOGENOM" id="CLU_753981_0_0_9"/>
<sequence>MSNLRKINATLDLNRKSWSIERIEAIQGDINSLTIAARIVLDGKGMNLSDYTPTFAVVLPGTNDYVIDDLHFDTSRLSEGYFEYTFVKEAFSVPGVYDTARFILQKADKTELSGMPRFTYYVEKDPLQGKVIAESYISDFERLESLIADVETEITGLHDEVTSESVRLDNEIAGLDAKIDTETSKLQTEANNLQTQFDSFNPSQFAQKTDVNVHVNNADIHVTAADKTNWNSKETASSAQAKADKALADAKTFFELASAVQSVTLTPKNGFVASQPLVARYIKFGNRFLVIVSGIVGKGTGNGTGICATLPTFLAPDASWNKLYSAAQQSTAASNQANIYLSVSADINIVGVGSVDVNTGLDGIIYLTKEVTT</sequence>
<name>Q928H0_LISIN</name>